<proteinExistence type="predicted"/>
<protein>
    <submittedName>
        <fullName evidence="2">Uncharacterized protein</fullName>
    </submittedName>
</protein>
<dbReference type="Proteomes" id="UP000646776">
    <property type="component" value="Unassembled WGS sequence"/>
</dbReference>
<feature type="region of interest" description="Disordered" evidence="1">
    <location>
        <begin position="68"/>
        <end position="101"/>
    </location>
</feature>
<organism evidence="2 3">
    <name type="scientific">Streptomyces phaeofaciens</name>
    <dbReference type="NCBI Taxonomy" id="68254"/>
    <lineage>
        <taxon>Bacteria</taxon>
        <taxon>Bacillati</taxon>
        <taxon>Actinomycetota</taxon>
        <taxon>Actinomycetes</taxon>
        <taxon>Kitasatosporales</taxon>
        <taxon>Streptomycetaceae</taxon>
        <taxon>Streptomyces</taxon>
    </lineage>
</organism>
<reference evidence="2" key="2">
    <citation type="submission" date="2020-09" db="EMBL/GenBank/DDBJ databases">
        <authorList>
            <person name="Sun Q."/>
            <person name="Ohkuma M."/>
        </authorList>
    </citation>
    <scope>NUCLEOTIDE SEQUENCE</scope>
    <source>
        <strain evidence="2">JCM 4125</strain>
    </source>
</reference>
<dbReference type="RefSeq" id="WP_229870187.1">
    <property type="nucleotide sequence ID" value="NZ_BMSA01000004.1"/>
</dbReference>
<accession>A0A918H8B6</accession>
<evidence type="ECO:0000313" key="2">
    <source>
        <dbReference type="EMBL" id="GGT44397.1"/>
    </source>
</evidence>
<dbReference type="EMBL" id="BMSA01000004">
    <property type="protein sequence ID" value="GGT44397.1"/>
    <property type="molecule type" value="Genomic_DNA"/>
</dbReference>
<feature type="compositionally biased region" description="Basic and acidic residues" evidence="1">
    <location>
        <begin position="88"/>
        <end position="101"/>
    </location>
</feature>
<name>A0A918H8B6_9ACTN</name>
<gene>
    <name evidence="2" type="ORF">GCM10010226_21200</name>
</gene>
<evidence type="ECO:0000256" key="1">
    <source>
        <dbReference type="SAM" id="MobiDB-lite"/>
    </source>
</evidence>
<dbReference type="AlphaFoldDB" id="A0A918H8B6"/>
<reference evidence="2" key="1">
    <citation type="journal article" date="2014" name="Int. J. Syst. Evol. Microbiol.">
        <title>Complete genome sequence of Corynebacterium casei LMG S-19264T (=DSM 44701T), isolated from a smear-ripened cheese.</title>
        <authorList>
            <consortium name="US DOE Joint Genome Institute (JGI-PGF)"/>
            <person name="Walter F."/>
            <person name="Albersmeier A."/>
            <person name="Kalinowski J."/>
            <person name="Ruckert C."/>
        </authorList>
    </citation>
    <scope>NUCLEOTIDE SEQUENCE</scope>
    <source>
        <strain evidence="2">JCM 4125</strain>
    </source>
</reference>
<keyword evidence="3" id="KW-1185">Reference proteome</keyword>
<comment type="caution">
    <text evidence="2">The sequence shown here is derived from an EMBL/GenBank/DDBJ whole genome shotgun (WGS) entry which is preliminary data.</text>
</comment>
<evidence type="ECO:0000313" key="3">
    <source>
        <dbReference type="Proteomes" id="UP000646776"/>
    </source>
</evidence>
<sequence length="101" mass="10907">MRAPGAAVTVALCGRGEHEPPCPLAPHHTTAERSGDDVCLRVLFVADPADEAEVRGRIEAALSRARLDGPDGVTTHWRPRRARPGLARQDETAHAERLTLT</sequence>